<name>A0A645E1W5_9ZZZZ</name>
<accession>A0A645E1W5</accession>
<proteinExistence type="predicted"/>
<reference evidence="1" key="1">
    <citation type="submission" date="2019-08" db="EMBL/GenBank/DDBJ databases">
        <authorList>
            <person name="Kucharzyk K."/>
            <person name="Murdoch R.W."/>
            <person name="Higgins S."/>
            <person name="Loffler F."/>
        </authorList>
    </citation>
    <scope>NUCLEOTIDE SEQUENCE</scope>
</reference>
<protein>
    <submittedName>
        <fullName evidence="1">Uncharacterized protein</fullName>
    </submittedName>
</protein>
<comment type="caution">
    <text evidence="1">The sequence shown here is derived from an EMBL/GenBank/DDBJ whole genome shotgun (WGS) entry which is preliminary data.</text>
</comment>
<organism evidence="1">
    <name type="scientific">bioreactor metagenome</name>
    <dbReference type="NCBI Taxonomy" id="1076179"/>
    <lineage>
        <taxon>unclassified sequences</taxon>
        <taxon>metagenomes</taxon>
        <taxon>ecological metagenomes</taxon>
    </lineage>
</organism>
<dbReference type="EMBL" id="VSSQ01042207">
    <property type="protein sequence ID" value="MPM95750.1"/>
    <property type="molecule type" value="Genomic_DNA"/>
</dbReference>
<gene>
    <name evidence="1" type="ORF">SDC9_142905</name>
</gene>
<sequence>MNGKQQIKVFLVKLGAPNFPQPFTNGMDSVEFAIIITELALQIAFVRFPNGTQTSTQQTGTTSFRKFAVISYEQSSIFQSF</sequence>
<dbReference type="AlphaFoldDB" id="A0A645E1W5"/>
<evidence type="ECO:0000313" key="1">
    <source>
        <dbReference type="EMBL" id="MPM95750.1"/>
    </source>
</evidence>